<dbReference type="AlphaFoldDB" id="A0A2G1DJU8"/>
<evidence type="ECO:0000313" key="2">
    <source>
        <dbReference type="EMBL" id="AXX92929.1"/>
    </source>
</evidence>
<evidence type="ECO:0000313" key="4">
    <source>
        <dbReference type="Proteomes" id="UP000221222"/>
    </source>
</evidence>
<dbReference type="EMBL" id="NXFY01000004">
    <property type="protein sequence ID" value="PHO18759.1"/>
    <property type="molecule type" value="Genomic_DNA"/>
</dbReference>
<keyword evidence="4" id="KW-1185">Reference proteome</keyword>
<dbReference type="Gene3D" id="3.30.70.2050">
    <property type="match status" value="2"/>
</dbReference>
<dbReference type="PANTHER" id="PTHR41247:SF1">
    <property type="entry name" value="HTH-TYPE TRANSCRIPTIONAL REPRESSOR YCNK"/>
    <property type="match status" value="1"/>
</dbReference>
<organism evidence="3 4">
    <name type="scientific">Malaciobacter molluscorum LMG 25693</name>
    <dbReference type="NCBI Taxonomy" id="870501"/>
    <lineage>
        <taxon>Bacteria</taxon>
        <taxon>Pseudomonadati</taxon>
        <taxon>Campylobacterota</taxon>
        <taxon>Epsilonproteobacteria</taxon>
        <taxon>Campylobacterales</taxon>
        <taxon>Arcobacteraceae</taxon>
        <taxon>Malaciobacter</taxon>
    </lineage>
</organism>
<evidence type="ECO:0000313" key="5">
    <source>
        <dbReference type="Proteomes" id="UP000262712"/>
    </source>
</evidence>
<feature type="signal peptide" evidence="1">
    <location>
        <begin position="1"/>
        <end position="17"/>
    </location>
</feature>
<dbReference type="PANTHER" id="PTHR41247">
    <property type="entry name" value="HTH-TYPE TRANSCRIPTIONAL REPRESSOR YCNK"/>
    <property type="match status" value="1"/>
</dbReference>
<dbReference type="Proteomes" id="UP000262712">
    <property type="component" value="Chromosome"/>
</dbReference>
<evidence type="ECO:0000256" key="1">
    <source>
        <dbReference type="SAM" id="SignalP"/>
    </source>
</evidence>
<dbReference type="EMBL" id="CP032098">
    <property type="protein sequence ID" value="AXX92929.1"/>
    <property type="molecule type" value="Genomic_DNA"/>
</dbReference>
<dbReference type="Pfam" id="PF05573">
    <property type="entry name" value="NosL"/>
    <property type="match status" value="2"/>
</dbReference>
<feature type="chain" id="PRO_5044573597" evidence="1">
    <location>
        <begin position="18"/>
        <end position="350"/>
    </location>
</feature>
<dbReference type="Proteomes" id="UP000221222">
    <property type="component" value="Unassembled WGS sequence"/>
</dbReference>
<sequence>MKKYLLLLTMFSCLIFAKSFQFINKDKGTFINEGSSKYYCSSCAMSLPKHYKTNYIYKNRQYCSIHCLYEQTKGKFDSEIKVVDTNSLKFIDAKKAFFVIGSNKPATMSFHSKYAFKQKKDAMDFISKNGGNLVRFKDLIVVVRNDFSKDLSMLDTKKKKKVYKVGKKLYESNCNKISIENIKTITDLKTKLKEVCKVNKDKQLQSMTVYLWDTKKLDKTIRKIESIYVPKDAKCVICGMFVHKYPKWATMLEYKQKHYYFDGPKDMLKFVFEKGKSNIGEIYVSDYFTTKKIDGRKAFYVIGSDVYGPMGKELVAFESDQAAYNFKNDHFGKKVMFFSEITDEVLEYLK</sequence>
<keyword evidence="1" id="KW-0732">Signal</keyword>
<proteinExistence type="predicted"/>
<dbReference type="KEGG" id="amol:AMOL_1969"/>
<reference evidence="3 4" key="1">
    <citation type="submission" date="2017-09" db="EMBL/GenBank/DDBJ databases">
        <title>Arcobacter canalis sp. nov., a new species isolated from a water canal contaminated with urban sewage.</title>
        <authorList>
            <person name="Perez-Cataluna A."/>
            <person name="Salas-Masso N."/>
            <person name="Figueras M.J."/>
        </authorList>
    </citation>
    <scope>NUCLEOTIDE SEQUENCE [LARGE SCALE GENOMIC DNA]</scope>
    <source>
        <strain evidence="3 4">F98-3</strain>
    </source>
</reference>
<accession>A0A2G1DJU8</accession>
<protein>
    <submittedName>
        <fullName evidence="2">NosL domain-containing protein</fullName>
    </submittedName>
    <submittedName>
        <fullName evidence="3">NosL family protein</fullName>
    </submittedName>
</protein>
<evidence type="ECO:0000313" key="3">
    <source>
        <dbReference type="EMBL" id="PHO18759.1"/>
    </source>
</evidence>
<dbReference type="SUPFAM" id="SSF160387">
    <property type="entry name" value="NosL/MerB-like"/>
    <property type="match status" value="2"/>
</dbReference>
<dbReference type="InterPro" id="IPR008719">
    <property type="entry name" value="N2O_reductase_NosL"/>
</dbReference>
<gene>
    <name evidence="2" type="ORF">AMOL_1969</name>
    <name evidence="3" type="ORF">CPU12_04150</name>
</gene>
<name>A0A2G1DJU8_9BACT</name>
<reference evidence="2 5" key="2">
    <citation type="submission" date="2018-08" db="EMBL/GenBank/DDBJ databases">
        <title>Complete genome of the Arcobacter molluscorum type strain LMG 25693.</title>
        <authorList>
            <person name="Miller W.G."/>
            <person name="Yee E."/>
            <person name="Bono J.L."/>
        </authorList>
    </citation>
    <scope>NUCLEOTIDE SEQUENCE [LARGE SCALE GENOMIC DNA]</scope>
    <source>
        <strain evidence="2 5">CECT 7696</strain>
    </source>
</reference>
<dbReference type="RefSeq" id="WP_099341817.1">
    <property type="nucleotide sequence ID" value="NZ_CP032098.1"/>
</dbReference>